<evidence type="ECO:0000256" key="2">
    <source>
        <dbReference type="ARBA" id="ARBA00022448"/>
    </source>
</evidence>
<evidence type="ECO:0000256" key="6">
    <source>
        <dbReference type="ARBA" id="ARBA00023136"/>
    </source>
</evidence>
<evidence type="ECO:0000256" key="5">
    <source>
        <dbReference type="ARBA" id="ARBA00022989"/>
    </source>
</evidence>
<keyword evidence="10" id="KW-1185">Reference proteome</keyword>
<dbReference type="Pfam" id="PF12911">
    <property type="entry name" value="OppC_N"/>
    <property type="match status" value="1"/>
</dbReference>
<evidence type="ECO:0000256" key="3">
    <source>
        <dbReference type="ARBA" id="ARBA00022475"/>
    </source>
</evidence>
<evidence type="ECO:0000256" key="4">
    <source>
        <dbReference type="ARBA" id="ARBA00022692"/>
    </source>
</evidence>
<name>A0ABX1XXK5_9BACL</name>
<dbReference type="CDD" id="cd06261">
    <property type="entry name" value="TM_PBP2"/>
    <property type="match status" value="1"/>
</dbReference>
<evidence type="ECO:0000259" key="8">
    <source>
        <dbReference type="PROSITE" id="PS50928"/>
    </source>
</evidence>
<proteinExistence type="inferred from homology"/>
<feature type="transmembrane region" description="Helical" evidence="7">
    <location>
        <begin position="163"/>
        <end position="189"/>
    </location>
</feature>
<feature type="transmembrane region" description="Helical" evidence="7">
    <location>
        <begin position="209"/>
        <end position="228"/>
    </location>
</feature>
<feature type="transmembrane region" description="Helical" evidence="7">
    <location>
        <begin position="116"/>
        <end position="142"/>
    </location>
</feature>
<gene>
    <name evidence="9" type="ORF">GC098_13620</name>
</gene>
<reference evidence="9 10" key="1">
    <citation type="submission" date="2019-10" db="EMBL/GenBank/DDBJ databases">
        <title>Description of Paenibacillus terrestris sp. nov.</title>
        <authorList>
            <person name="Carlier A."/>
            <person name="Qi S."/>
        </authorList>
    </citation>
    <scope>NUCLEOTIDE SEQUENCE [LARGE SCALE GENOMIC DNA]</scope>
    <source>
        <strain evidence="9 10">LMG 31458</strain>
    </source>
</reference>
<comment type="similarity">
    <text evidence="7">Belongs to the binding-protein-dependent transport system permease family.</text>
</comment>
<dbReference type="SUPFAM" id="SSF161098">
    <property type="entry name" value="MetI-like"/>
    <property type="match status" value="1"/>
</dbReference>
<keyword evidence="6 7" id="KW-0472">Membrane</keyword>
<evidence type="ECO:0000256" key="7">
    <source>
        <dbReference type="RuleBase" id="RU363032"/>
    </source>
</evidence>
<evidence type="ECO:0000256" key="1">
    <source>
        <dbReference type="ARBA" id="ARBA00004651"/>
    </source>
</evidence>
<dbReference type="InterPro" id="IPR050366">
    <property type="entry name" value="BP-dependent_transpt_permease"/>
</dbReference>
<comment type="subcellular location">
    <subcellularLocation>
        <location evidence="1 7">Cell membrane</location>
        <topology evidence="1 7">Multi-pass membrane protein</topology>
    </subcellularLocation>
</comment>
<dbReference type="Proteomes" id="UP000616779">
    <property type="component" value="Unassembled WGS sequence"/>
</dbReference>
<evidence type="ECO:0000313" key="10">
    <source>
        <dbReference type="Proteomes" id="UP000616779"/>
    </source>
</evidence>
<protein>
    <submittedName>
        <fullName evidence="9">ABC transporter permease subunit</fullName>
    </submittedName>
</protein>
<evidence type="ECO:0000313" key="9">
    <source>
        <dbReference type="EMBL" id="NOU72454.1"/>
    </source>
</evidence>
<dbReference type="NCBIfam" id="NF045476">
    <property type="entry name" value="Opp4C"/>
    <property type="match status" value="1"/>
</dbReference>
<accession>A0ABX1XXK5</accession>
<organism evidence="9 10">
    <name type="scientific">Paenibacillus phytorum</name>
    <dbReference type="NCBI Taxonomy" id="2654977"/>
    <lineage>
        <taxon>Bacteria</taxon>
        <taxon>Bacillati</taxon>
        <taxon>Bacillota</taxon>
        <taxon>Bacilli</taxon>
        <taxon>Bacillales</taxon>
        <taxon>Paenibacillaceae</taxon>
        <taxon>Paenibacillus</taxon>
    </lineage>
</organism>
<keyword evidence="2 7" id="KW-0813">Transport</keyword>
<keyword evidence="5 7" id="KW-1133">Transmembrane helix</keyword>
<feature type="transmembrane region" description="Helical" evidence="7">
    <location>
        <begin position="235"/>
        <end position="260"/>
    </location>
</feature>
<dbReference type="PROSITE" id="PS50928">
    <property type="entry name" value="ABC_TM1"/>
    <property type="match status" value="1"/>
</dbReference>
<dbReference type="InterPro" id="IPR053523">
    <property type="entry name" value="Oligopeptide_permease_AppC"/>
</dbReference>
<keyword evidence="4 7" id="KW-0812">Transmembrane</keyword>
<dbReference type="InterPro" id="IPR000515">
    <property type="entry name" value="MetI-like"/>
</dbReference>
<dbReference type="InterPro" id="IPR035906">
    <property type="entry name" value="MetI-like_sf"/>
</dbReference>
<dbReference type="Gene3D" id="1.10.3720.10">
    <property type="entry name" value="MetI-like"/>
    <property type="match status" value="1"/>
</dbReference>
<feature type="domain" description="ABC transmembrane type-1" evidence="8">
    <location>
        <begin position="114"/>
        <end position="305"/>
    </location>
</feature>
<dbReference type="EMBL" id="WHOA01000093">
    <property type="protein sequence ID" value="NOU72454.1"/>
    <property type="molecule type" value="Genomic_DNA"/>
</dbReference>
<dbReference type="PANTHER" id="PTHR43386:SF1">
    <property type="entry name" value="D,D-DIPEPTIDE TRANSPORT SYSTEM PERMEASE PROTEIN DDPC-RELATED"/>
    <property type="match status" value="1"/>
</dbReference>
<feature type="transmembrane region" description="Helical" evidence="7">
    <location>
        <begin position="285"/>
        <end position="308"/>
    </location>
</feature>
<comment type="caution">
    <text evidence="9">The sequence shown here is derived from an EMBL/GenBank/DDBJ whole genome shotgun (WGS) entry which is preliminary data.</text>
</comment>
<dbReference type="Pfam" id="PF00528">
    <property type="entry name" value="BPD_transp_1"/>
    <property type="match status" value="1"/>
</dbReference>
<keyword evidence="3" id="KW-1003">Cell membrane</keyword>
<dbReference type="InterPro" id="IPR025966">
    <property type="entry name" value="OppC_N"/>
</dbReference>
<dbReference type="PANTHER" id="PTHR43386">
    <property type="entry name" value="OLIGOPEPTIDE TRANSPORT SYSTEM PERMEASE PROTEIN APPC"/>
    <property type="match status" value="1"/>
</dbReference>
<feature type="transmembrane region" description="Helical" evidence="7">
    <location>
        <begin position="54"/>
        <end position="76"/>
    </location>
</feature>
<sequence>MNRKEDGQTLSSADLSISSEKEKKNWSLDKLTERNETERSYFGQIVSRFLKHRLAVAGLIFFILLIFIAIFAPILAPYDPYVVSSTLQSAPSAEHWLGTDAVGRDVLSRLIYASRVSLLVGVGSVAIYVSIGTIVGAVSGYFGGWMDMVFMRMTDIFMSFPSLMVMLVLVSIIGPSMFSIILILALFAWTGVARLVRGSVLSLKQMDYIQANVALGINSWRILFGHIIPNCLSPIIVNATFGIAGAIITEASLSFLGLGIQPPTASWGNMLTEAQSITVLTEQPWLWLPSGFMIVLAVLAINFVGDGLRDALDPKSMK</sequence>